<dbReference type="AlphaFoldDB" id="A0A2C5YMQ9"/>
<feature type="compositionally biased region" description="Basic residues" evidence="1">
    <location>
        <begin position="101"/>
        <end position="115"/>
    </location>
</feature>
<feature type="transmembrane region" description="Helical" evidence="2">
    <location>
        <begin position="43"/>
        <end position="66"/>
    </location>
</feature>
<proteinExistence type="predicted"/>
<keyword evidence="4" id="KW-1185">Reference proteome</keyword>
<keyword evidence="2" id="KW-0812">Transmembrane</keyword>
<evidence type="ECO:0000313" key="3">
    <source>
        <dbReference type="EMBL" id="PHH68893.1"/>
    </source>
</evidence>
<comment type="caution">
    <text evidence="3">The sequence shown here is derived from an EMBL/GenBank/DDBJ whole genome shotgun (WGS) entry which is preliminary data.</text>
</comment>
<keyword evidence="2" id="KW-0472">Membrane</keyword>
<feature type="compositionally biased region" description="Pro residues" evidence="1">
    <location>
        <begin position="86"/>
        <end position="100"/>
    </location>
</feature>
<feature type="region of interest" description="Disordered" evidence="1">
    <location>
        <begin position="78"/>
        <end position="151"/>
    </location>
</feature>
<feature type="compositionally biased region" description="Basic and acidic residues" evidence="1">
    <location>
        <begin position="140"/>
        <end position="151"/>
    </location>
</feature>
<name>A0A2C5YMQ9_9HYPO</name>
<reference evidence="3 4" key="1">
    <citation type="submission" date="2017-06" db="EMBL/GenBank/DDBJ databases">
        <title>Ant-infecting Ophiocordyceps genomes reveal a high diversity of potential behavioral manipulation genes and a possible major role for enterotoxins.</title>
        <authorList>
            <person name="De Bekker C."/>
            <person name="Evans H.C."/>
            <person name="Brachmann A."/>
            <person name="Hughes D.P."/>
        </authorList>
    </citation>
    <scope>NUCLEOTIDE SEQUENCE [LARGE SCALE GENOMIC DNA]</scope>
    <source>
        <strain evidence="3 4">Map16</strain>
    </source>
</reference>
<organism evidence="3 4">
    <name type="scientific">Ophiocordyceps camponoti-rufipedis</name>
    <dbReference type="NCBI Taxonomy" id="2004952"/>
    <lineage>
        <taxon>Eukaryota</taxon>
        <taxon>Fungi</taxon>
        <taxon>Dikarya</taxon>
        <taxon>Ascomycota</taxon>
        <taxon>Pezizomycotina</taxon>
        <taxon>Sordariomycetes</taxon>
        <taxon>Hypocreomycetidae</taxon>
        <taxon>Hypocreales</taxon>
        <taxon>Ophiocordycipitaceae</taxon>
        <taxon>Ophiocordyceps</taxon>
    </lineage>
</organism>
<evidence type="ECO:0000313" key="4">
    <source>
        <dbReference type="Proteomes" id="UP000226431"/>
    </source>
</evidence>
<feature type="compositionally biased region" description="Low complexity" evidence="1">
    <location>
        <begin position="127"/>
        <end position="139"/>
    </location>
</feature>
<sequence>MPPQPPSSRHARHHRQALTPSLSVLTRINSSLLTDRSPRLHRLLSFSSFFFFPLSPFLFFPVFPVFPVLQQLINCSNQPTNKTTYVPPPSLGPSPSLPVPPRRHPQLRPNLHAHHPQPCLRPGQLAPDMSSDPSSSGPDRAVRVLHQPDHS</sequence>
<protein>
    <submittedName>
        <fullName evidence="3">Uncharacterized protein</fullName>
    </submittedName>
</protein>
<dbReference type="Proteomes" id="UP000226431">
    <property type="component" value="Unassembled WGS sequence"/>
</dbReference>
<dbReference type="EMBL" id="NJES01000864">
    <property type="protein sequence ID" value="PHH68893.1"/>
    <property type="molecule type" value="Genomic_DNA"/>
</dbReference>
<evidence type="ECO:0000256" key="1">
    <source>
        <dbReference type="SAM" id="MobiDB-lite"/>
    </source>
</evidence>
<keyword evidence="2" id="KW-1133">Transmembrane helix</keyword>
<gene>
    <name evidence="3" type="ORF">CDD80_7163</name>
</gene>
<evidence type="ECO:0000256" key="2">
    <source>
        <dbReference type="SAM" id="Phobius"/>
    </source>
</evidence>
<accession>A0A2C5YMQ9</accession>